<dbReference type="Gene3D" id="3.40.30.10">
    <property type="entry name" value="Glutaredoxin"/>
    <property type="match status" value="1"/>
</dbReference>
<evidence type="ECO:0000313" key="4">
    <source>
        <dbReference type="Proteomes" id="UP000014909"/>
    </source>
</evidence>
<dbReference type="AlphaFoldDB" id="S5AJ31"/>
<dbReference type="Pfam" id="PF13728">
    <property type="entry name" value="TraF"/>
    <property type="match status" value="1"/>
</dbReference>
<dbReference type="InterPro" id="IPR036249">
    <property type="entry name" value="Thioredoxin-like_sf"/>
</dbReference>
<feature type="compositionally biased region" description="Basic and acidic residues" evidence="1">
    <location>
        <begin position="27"/>
        <end position="48"/>
    </location>
</feature>
<dbReference type="PATRIC" id="fig|1300253.3.peg.4693"/>
<gene>
    <name evidence="3" type="ORF">I633_22526</name>
</gene>
<keyword evidence="3" id="KW-0614">Plasmid</keyword>
<geneLocation type="plasmid" evidence="3">
    <name>unnamed</name>
</geneLocation>
<feature type="signal peptide" evidence="2">
    <location>
        <begin position="1"/>
        <end position="20"/>
    </location>
</feature>
<evidence type="ECO:0000256" key="2">
    <source>
        <dbReference type="SAM" id="SignalP"/>
    </source>
</evidence>
<feature type="compositionally biased region" description="Acidic residues" evidence="1">
    <location>
        <begin position="49"/>
        <end position="60"/>
    </location>
</feature>
<dbReference type="KEGG" id="amh:I633_22526"/>
<organism evidence="3 4">
    <name type="scientific">Alteromonas mediterranea 615</name>
    <dbReference type="NCBI Taxonomy" id="1300253"/>
    <lineage>
        <taxon>Bacteria</taxon>
        <taxon>Pseudomonadati</taxon>
        <taxon>Pseudomonadota</taxon>
        <taxon>Gammaproteobacteria</taxon>
        <taxon>Alteromonadales</taxon>
        <taxon>Alteromonadaceae</taxon>
        <taxon>Alteromonas/Salinimonas group</taxon>
        <taxon>Alteromonas</taxon>
    </lineage>
</organism>
<dbReference type="EMBL" id="CP004847">
    <property type="protein sequence ID" value="AGP79925.1"/>
    <property type="molecule type" value="Genomic_DNA"/>
</dbReference>
<protein>
    <submittedName>
        <fullName evidence="3">Putative pilus assembly protein</fullName>
    </submittedName>
</protein>
<feature type="region of interest" description="Disordered" evidence="1">
    <location>
        <begin position="21"/>
        <end position="78"/>
    </location>
</feature>
<sequence>MSKTKIALVLSLLFCANSFASTSEPQQKSKNDRGFFSEDARGWHFYEDPKEEDDEEDEDVSANTPPPVSSTQSETKQEVRLDIQWLRDNIPKLMDAAQNNPTKENISKYAYAQRLMLDMSSRFATKMSEYMAMDTLLDEEKRRPTTTIGLSGFSKQIYESKKQAMNLINEQAHLWYFYKSTCPYCQKQTPILSTLHDLYGTEILAITMDNVRSPGMESFKHRADTNLIASRKMGVTRTPTIVMMKNDGSGYVNVTVGIETLERLEDRIILLGKEMGLISDELYEKTKAVYDINSVKKVDGVLVADKDRLEKDPDYFIELMKSQLEMNNQRFNNSSEVAK</sequence>
<dbReference type="HOGENOM" id="CLU_068456_1_0_6"/>
<evidence type="ECO:0000256" key="1">
    <source>
        <dbReference type="SAM" id="MobiDB-lite"/>
    </source>
</evidence>
<proteinExistence type="predicted"/>
<dbReference type="Proteomes" id="UP000014909">
    <property type="component" value="Plasmid unnamed"/>
</dbReference>
<dbReference type="SUPFAM" id="SSF52833">
    <property type="entry name" value="Thioredoxin-like"/>
    <property type="match status" value="1"/>
</dbReference>
<name>S5AJ31_9ALTE</name>
<accession>S5AJ31</accession>
<dbReference type="BioCyc" id="AMAC1300253:G12YX-3572-MONOMER"/>
<dbReference type="InterPro" id="IPR039555">
    <property type="entry name" value="TraF/TrbB"/>
</dbReference>
<keyword evidence="2" id="KW-0732">Signal</keyword>
<evidence type="ECO:0000313" key="3">
    <source>
        <dbReference type="EMBL" id="AGP79925.1"/>
    </source>
</evidence>
<reference evidence="3 4" key="1">
    <citation type="journal article" date="2013" name="Genome Biol. Evol.">
        <title>Genomic Diversity of "Deep Ecotype" Alteromonas macleodii Isolates: Evidence for Pan-Mediterranean Clonal Frames.</title>
        <authorList>
            <person name="Lopez-Perez M."/>
            <person name="Gonzaga A."/>
            <person name="Rodriguez-Valera F."/>
        </authorList>
    </citation>
    <scope>NUCLEOTIDE SEQUENCE [LARGE SCALE GENOMIC DNA]</scope>
    <source>
        <strain evidence="4">'English Channel 615'</strain>
        <plasmid evidence="4">Plasmid</plasmid>
    </source>
</reference>
<feature type="chain" id="PRO_5004527392" evidence="2">
    <location>
        <begin position="21"/>
        <end position="339"/>
    </location>
</feature>